<reference evidence="4" key="1">
    <citation type="journal article" date="2019" name="Int. J. Syst. Evol. Microbiol.">
        <title>The Global Catalogue of Microorganisms (GCM) 10K type strain sequencing project: providing services to taxonomists for standard genome sequencing and annotation.</title>
        <authorList>
            <consortium name="The Broad Institute Genomics Platform"/>
            <consortium name="The Broad Institute Genome Sequencing Center for Infectious Disease"/>
            <person name="Wu L."/>
            <person name="Ma J."/>
        </authorList>
    </citation>
    <scope>NUCLEOTIDE SEQUENCE [LARGE SCALE GENOMIC DNA]</scope>
    <source>
        <strain evidence="4">CECT 8531</strain>
    </source>
</reference>
<keyword evidence="4" id="KW-1185">Reference proteome</keyword>
<dbReference type="Proteomes" id="UP001595887">
    <property type="component" value="Unassembled WGS sequence"/>
</dbReference>
<evidence type="ECO:0000256" key="1">
    <source>
        <dbReference type="SAM" id="SignalP"/>
    </source>
</evidence>
<feature type="signal peptide" evidence="1">
    <location>
        <begin position="1"/>
        <end position="22"/>
    </location>
</feature>
<sequence>MIYRTLSAALLFTAALAQPAHAESRKLLIGGFQDIIVDGDIRVIITTGKGSSGRASGDRRILDLLKLDRVSDTLTVRVQRPPNNDIEQRISEPLVVTLTTQQLRNITLTGNGSIKVSAIDRPGNARLYVNGGGNIQVERMKVDQLQVNIFGTGAITVDSGKARETTLQIDGSPQVDIANFQNRKISLQVNGNAKIAVQAAESATINSEGSSNITVTGTAECLIRRAGNAVIRCPKED</sequence>
<proteinExistence type="predicted"/>
<dbReference type="Pfam" id="PF10988">
    <property type="entry name" value="DUF2807"/>
    <property type="match status" value="1"/>
</dbReference>
<feature type="chain" id="PRO_5046398885" evidence="1">
    <location>
        <begin position="23"/>
        <end position="237"/>
    </location>
</feature>
<dbReference type="EMBL" id="JBHSDH010000013">
    <property type="protein sequence ID" value="MFC4292514.1"/>
    <property type="molecule type" value="Genomic_DNA"/>
</dbReference>
<evidence type="ECO:0000313" key="3">
    <source>
        <dbReference type="EMBL" id="MFC4292514.1"/>
    </source>
</evidence>
<organism evidence="3 4">
    <name type="scientific">Sphingorhabdus arenilitoris</name>
    <dbReference type="NCBI Taxonomy" id="1490041"/>
    <lineage>
        <taxon>Bacteria</taxon>
        <taxon>Pseudomonadati</taxon>
        <taxon>Pseudomonadota</taxon>
        <taxon>Alphaproteobacteria</taxon>
        <taxon>Sphingomonadales</taxon>
        <taxon>Sphingomonadaceae</taxon>
        <taxon>Sphingorhabdus</taxon>
    </lineage>
</organism>
<evidence type="ECO:0000313" key="4">
    <source>
        <dbReference type="Proteomes" id="UP001595887"/>
    </source>
</evidence>
<protein>
    <submittedName>
        <fullName evidence="3">GIN domain-containing protein</fullName>
    </submittedName>
</protein>
<accession>A0ABV8RIK2</accession>
<comment type="caution">
    <text evidence="3">The sequence shown here is derived from an EMBL/GenBank/DDBJ whole genome shotgun (WGS) entry which is preliminary data.</text>
</comment>
<dbReference type="InterPro" id="IPR021255">
    <property type="entry name" value="DUF2807"/>
</dbReference>
<dbReference type="Gene3D" id="2.160.20.120">
    <property type="match status" value="1"/>
</dbReference>
<name>A0ABV8RIK2_9SPHN</name>
<gene>
    <name evidence="3" type="ORF">ACFOWX_08815</name>
</gene>
<dbReference type="RefSeq" id="WP_381423264.1">
    <property type="nucleotide sequence ID" value="NZ_JBHSDH010000013.1"/>
</dbReference>
<evidence type="ECO:0000259" key="2">
    <source>
        <dbReference type="Pfam" id="PF10988"/>
    </source>
</evidence>
<feature type="domain" description="Putative auto-transporter adhesin head GIN" evidence="2">
    <location>
        <begin position="32"/>
        <end position="218"/>
    </location>
</feature>
<keyword evidence="1" id="KW-0732">Signal</keyword>